<proteinExistence type="predicted"/>
<organism evidence="1 2">
    <name type="scientific">Desulfobacula toluolica (strain DSM 7467 / Tol2)</name>
    <dbReference type="NCBI Taxonomy" id="651182"/>
    <lineage>
        <taxon>Bacteria</taxon>
        <taxon>Pseudomonadati</taxon>
        <taxon>Thermodesulfobacteriota</taxon>
        <taxon>Desulfobacteria</taxon>
        <taxon>Desulfobacterales</taxon>
        <taxon>Desulfobacteraceae</taxon>
        <taxon>Desulfobacula</taxon>
    </lineage>
</organism>
<dbReference type="Gene3D" id="1.20.140.160">
    <property type="match status" value="1"/>
</dbReference>
<dbReference type="InterPro" id="IPR014284">
    <property type="entry name" value="RNA_pol_sigma-70_dom"/>
</dbReference>
<dbReference type="AlphaFoldDB" id="K0N9Q4"/>
<evidence type="ECO:0000313" key="2">
    <source>
        <dbReference type="Proteomes" id="UP000007347"/>
    </source>
</evidence>
<dbReference type="KEGG" id="dto:TOL2_C25400"/>
<dbReference type="HOGENOM" id="CLU_1084742_0_0_7"/>
<accession>K0N9Q4</accession>
<dbReference type="SUPFAM" id="SSF88659">
    <property type="entry name" value="Sigma3 and sigma4 domains of RNA polymerase sigma factors"/>
    <property type="match status" value="1"/>
</dbReference>
<name>K0N9Q4_DESTT</name>
<keyword evidence="2" id="KW-1185">Reference proteome</keyword>
<dbReference type="EMBL" id="FO203503">
    <property type="protein sequence ID" value="CCK80699.1"/>
    <property type="molecule type" value="Genomic_DNA"/>
</dbReference>
<gene>
    <name evidence="1" type="ordered locus">TOL2_C25400</name>
</gene>
<evidence type="ECO:0000313" key="1">
    <source>
        <dbReference type="EMBL" id="CCK80699.1"/>
    </source>
</evidence>
<sequence length="256" mass="30270">MSEPATELLSKKNIENIEKKCRYNFSDENESHECFNYIMDALKDNDYKRLRSFCNKSSPATYINVICNNLVIDFKRKKYGKRRFPAAVSKMGKWAEAVYRYVCWQKFTYDDAFDFLKADNLFSGTYEEYLHKIEPFGKVRCRENPQFVMLEKYYENFKKNNNPVKNNNLMNLNPLDQIIEQLELEQRTTALAVISKITSTLTENERFIIDKVYGSNMTLKSIARTLGITEAKMRTKRKELLLKYKQALHSKGIRKF</sequence>
<dbReference type="Proteomes" id="UP000007347">
    <property type="component" value="Chromosome"/>
</dbReference>
<reference evidence="1 2" key="1">
    <citation type="journal article" date="2013" name="Environ. Microbiol.">
        <title>Complete genome, catabolic sub-proteomes and key-metabolites of Desulfobacula toluolica Tol2, a marine, aromatic compound-degrading, sulfate-reducing bacterium.</title>
        <authorList>
            <person name="Wohlbrand L."/>
            <person name="Jacob J.H."/>
            <person name="Kube M."/>
            <person name="Mussmann M."/>
            <person name="Jarling R."/>
            <person name="Beck A."/>
            <person name="Amann R."/>
            <person name="Wilkes H."/>
            <person name="Reinhardt R."/>
            <person name="Rabus R."/>
        </authorList>
    </citation>
    <scope>NUCLEOTIDE SEQUENCE [LARGE SCALE GENOMIC DNA]</scope>
    <source>
        <strain evidence="2">DSM 7467 / Tol2</strain>
    </source>
</reference>
<dbReference type="RefSeq" id="WP_014958005.1">
    <property type="nucleotide sequence ID" value="NC_018645.1"/>
</dbReference>
<dbReference type="GO" id="GO:0006352">
    <property type="term" value="P:DNA-templated transcription initiation"/>
    <property type="evidence" value="ECO:0007669"/>
    <property type="project" value="InterPro"/>
</dbReference>
<dbReference type="STRING" id="651182.TOL2_C25400"/>
<dbReference type="PATRIC" id="fig|651182.5.peg.2993"/>
<protein>
    <submittedName>
        <fullName evidence="1">Uncharacterized protein</fullName>
    </submittedName>
</protein>
<dbReference type="GO" id="GO:0003700">
    <property type="term" value="F:DNA-binding transcription factor activity"/>
    <property type="evidence" value="ECO:0007669"/>
    <property type="project" value="InterPro"/>
</dbReference>
<dbReference type="InterPro" id="IPR013324">
    <property type="entry name" value="RNA_pol_sigma_r3/r4-like"/>
</dbReference>
<dbReference type="NCBIfam" id="TIGR02937">
    <property type="entry name" value="sigma70-ECF"/>
    <property type="match status" value="1"/>
</dbReference>